<dbReference type="Pfam" id="PF01370">
    <property type="entry name" value="Epimerase"/>
    <property type="match status" value="1"/>
</dbReference>
<dbReference type="AlphaFoldDB" id="A0A448D5H8"/>
<dbReference type="PANTHER" id="PTHR12126">
    <property type="entry name" value="NADH-UBIQUINONE OXIDOREDUCTASE 39 KDA SUBUNIT-RELATED"/>
    <property type="match status" value="1"/>
</dbReference>
<protein>
    <submittedName>
        <fullName evidence="2">NADH-flavin reductase</fullName>
    </submittedName>
</protein>
<dbReference type="Gene3D" id="3.40.50.720">
    <property type="entry name" value="NAD(P)-binding Rossmann-like Domain"/>
    <property type="match status" value="1"/>
</dbReference>
<evidence type="ECO:0000313" key="2">
    <source>
        <dbReference type="EMBL" id="VEE99221.1"/>
    </source>
</evidence>
<dbReference type="InterPro" id="IPR001509">
    <property type="entry name" value="Epimerase_deHydtase"/>
</dbReference>
<sequence length="276" mass="29894">MNIVLFGGSGFIGKRVEQMLSERGHRVKAVQRVDFDYLRPQKDRLMPLLQGADCVVNAVGVMSYRADVLETVHHIAPLEIARSACEAGVGRFVQLSALGAHKDHETAFLGSKGRGDAALLQSGLDVRIARPSVVFGRGGASCELFIKLAKLPLLPLPEGGAYRLQPVHVDDVAEGLCRLVEEKRVVSDVVDMAGGRECSLAEYLAVMRRNIHGKDTRKIIPIPAWVADLAAYAAKRFSNGMVSSDSMKLLRVGSVAESTGFEALLGRKPLSVDCFQ</sequence>
<gene>
    <name evidence="2" type="ORF">NCTC10296_00227</name>
</gene>
<keyword evidence="3" id="KW-1185">Reference proteome</keyword>
<name>A0A448D5H8_9NEIS</name>
<dbReference type="KEGG" id="nci:NCTC10296_00227"/>
<accession>A0A448D5H8</accession>
<organism evidence="2 3">
    <name type="scientific">Neisseria canis</name>
    <dbReference type="NCBI Taxonomy" id="493"/>
    <lineage>
        <taxon>Bacteria</taxon>
        <taxon>Pseudomonadati</taxon>
        <taxon>Pseudomonadota</taxon>
        <taxon>Betaproteobacteria</taxon>
        <taxon>Neisseriales</taxon>
        <taxon>Neisseriaceae</taxon>
        <taxon>Neisseria</taxon>
    </lineage>
</organism>
<evidence type="ECO:0000313" key="3">
    <source>
        <dbReference type="Proteomes" id="UP000279284"/>
    </source>
</evidence>
<reference evidence="2 3" key="1">
    <citation type="submission" date="2018-12" db="EMBL/GenBank/DDBJ databases">
        <authorList>
            <consortium name="Pathogen Informatics"/>
        </authorList>
    </citation>
    <scope>NUCLEOTIDE SEQUENCE [LARGE SCALE GENOMIC DNA]</scope>
    <source>
        <strain evidence="2 3">NCTC10296</strain>
    </source>
</reference>
<dbReference type="GO" id="GO:0044877">
    <property type="term" value="F:protein-containing complex binding"/>
    <property type="evidence" value="ECO:0007669"/>
    <property type="project" value="TreeGrafter"/>
</dbReference>
<proteinExistence type="predicted"/>
<dbReference type="InterPro" id="IPR036291">
    <property type="entry name" value="NAD(P)-bd_dom_sf"/>
</dbReference>
<dbReference type="STRING" id="493.BWD07_08240"/>
<evidence type="ECO:0000259" key="1">
    <source>
        <dbReference type="Pfam" id="PF01370"/>
    </source>
</evidence>
<feature type="domain" description="NAD-dependent epimerase/dehydratase" evidence="1">
    <location>
        <begin position="3"/>
        <end position="97"/>
    </location>
</feature>
<dbReference type="InterPro" id="IPR051207">
    <property type="entry name" value="ComplexI_NDUFA9_subunit"/>
</dbReference>
<dbReference type="SUPFAM" id="SSF51735">
    <property type="entry name" value="NAD(P)-binding Rossmann-fold domains"/>
    <property type="match status" value="1"/>
</dbReference>
<dbReference type="EMBL" id="LR134313">
    <property type="protein sequence ID" value="VEE99221.1"/>
    <property type="molecule type" value="Genomic_DNA"/>
</dbReference>
<dbReference type="PANTHER" id="PTHR12126:SF11">
    <property type="entry name" value="NADH DEHYDROGENASE [UBIQUINONE] 1 ALPHA SUBCOMPLEX SUBUNIT 9, MITOCHONDRIAL"/>
    <property type="match status" value="1"/>
</dbReference>
<dbReference type="Proteomes" id="UP000279284">
    <property type="component" value="Chromosome"/>
</dbReference>